<dbReference type="EMBL" id="JAELUQ010000008">
    <property type="protein sequence ID" value="KAG7409965.1"/>
    <property type="molecule type" value="Genomic_DNA"/>
</dbReference>
<proteinExistence type="predicted"/>
<accession>A0A8J5NZX9</accession>
<evidence type="ECO:0000313" key="2">
    <source>
        <dbReference type="Proteomes" id="UP000694050"/>
    </source>
</evidence>
<evidence type="ECO:0000313" key="1">
    <source>
        <dbReference type="EMBL" id="KAG7409965.1"/>
    </source>
</evidence>
<reference evidence="1" key="1">
    <citation type="submission" date="2021-04" db="EMBL/GenBank/DDBJ databases">
        <title>First draft genome resource for Brassicaceae pathogens Fusarium oxysporum f. sp. raphani and Fusarium oxysporum f. sp. rapae.</title>
        <authorList>
            <person name="Asai S."/>
        </authorList>
    </citation>
    <scope>NUCLEOTIDE SEQUENCE</scope>
    <source>
        <strain evidence="1">Tf1208</strain>
    </source>
</reference>
<dbReference type="PANTHER" id="PTHR48228">
    <property type="entry name" value="SUCCINYL-COA--D-CITRAMALATE COA-TRANSFERASE"/>
    <property type="match status" value="1"/>
</dbReference>
<organism evidence="1 2">
    <name type="scientific">Fusarium oxysporum f. sp. rapae</name>
    <dbReference type="NCBI Taxonomy" id="485398"/>
    <lineage>
        <taxon>Eukaryota</taxon>
        <taxon>Fungi</taxon>
        <taxon>Dikarya</taxon>
        <taxon>Ascomycota</taxon>
        <taxon>Pezizomycotina</taxon>
        <taxon>Sordariomycetes</taxon>
        <taxon>Hypocreomycetidae</taxon>
        <taxon>Hypocreales</taxon>
        <taxon>Nectriaceae</taxon>
        <taxon>Fusarium</taxon>
        <taxon>Fusarium oxysporum species complex</taxon>
    </lineage>
</organism>
<dbReference type="InterPro" id="IPR050509">
    <property type="entry name" value="CoA-transferase_III"/>
</dbReference>
<protein>
    <submittedName>
        <fullName evidence="1">Isopenicillin N epimerase component 2</fullName>
    </submittedName>
</protein>
<dbReference type="AlphaFoldDB" id="A0A8J5NZX9"/>
<comment type="caution">
    <text evidence="1">The sequence shown here is derived from an EMBL/GenBank/DDBJ whole genome shotgun (WGS) entry which is preliminary data.</text>
</comment>
<dbReference type="Proteomes" id="UP000694050">
    <property type="component" value="Unassembled WGS sequence"/>
</dbReference>
<dbReference type="PANTHER" id="PTHR48228:SF5">
    <property type="entry name" value="ALPHA-METHYLACYL-COA RACEMASE"/>
    <property type="match status" value="1"/>
</dbReference>
<name>A0A8J5NZX9_FUSOX</name>
<sequence length="113" mass="12128">MVLPPTPLDGIKVLEFAGLAPGKSSFHFFPYRLELTFIRGPFTGMLLADAGASVLRIDKAQHGASTGAIPTVDLLARHKASISVELKSTRGVNLQGNVMKVWSVVALHKFGED</sequence>
<gene>
    <name evidence="1" type="primary">cefD2-0</name>
    <name evidence="1" type="ORF">Forpe1208_v011802</name>
</gene>